<evidence type="ECO:0000256" key="3">
    <source>
        <dbReference type="ARBA" id="ARBA00013738"/>
    </source>
</evidence>
<evidence type="ECO:0000313" key="11">
    <source>
        <dbReference type="EnsemblMetazoa" id="XP_004921800.1"/>
    </source>
</evidence>
<proteinExistence type="inferred from homology"/>
<keyword evidence="10" id="KW-0175">Coiled coil</keyword>
<dbReference type="RefSeq" id="XP_004921800.1">
    <property type="nucleotide sequence ID" value="XM_004921743.3"/>
</dbReference>
<sequence>MSLHSTSRHFIPPAFGIEGYARIGNPLTNPSVVEIKPKTTAGQNKYCLKYLYSELFATAIEDAIIAYRILAESNSEMRIQKTLSDMPILLAKKYSVEQPAFADELDSIDANNLKCTSYKLNKLNNDRLLFSDILIATYLGLSLLENWKVLTDRNNGLISIERNRLNLIEEEAKNRNNLRELMKQYRQQRNHIKSVTYDTNVVIEHLKSQVEDSAINAEARSRYMDGWQRARTEQHVQMINDVEASPTNSIEYYKHRMDSEQRVHHEIELLLNIKIGEILAKVESWMNKYDADMEKIELKIQHKQNEHQKIFDKRVELEETLEKHQKLIQNWQKFKDDREEARLFEEKMNNAAVTVQSWWRGLLVRLELGPYKPVNKPVKPAEKKKKTK</sequence>
<feature type="coiled-coil region" evidence="10">
    <location>
        <begin position="168"/>
        <end position="195"/>
    </location>
</feature>
<evidence type="ECO:0000256" key="2">
    <source>
        <dbReference type="ARBA" id="ARBA00008222"/>
    </source>
</evidence>
<keyword evidence="6" id="KW-0969">Cilium</keyword>
<keyword evidence="5" id="KW-0282">Flagellum</keyword>
<dbReference type="GO" id="GO:0031514">
    <property type="term" value="C:motile cilium"/>
    <property type="evidence" value="ECO:0007669"/>
    <property type="project" value="TreeGrafter"/>
</dbReference>
<dbReference type="InterPro" id="IPR000048">
    <property type="entry name" value="IQ_motif_EF-hand-BS"/>
</dbReference>
<dbReference type="PANTHER" id="PTHR14871">
    <property type="entry name" value="DYNEIN REGULATORY COMPLEX PROTEIN 9"/>
    <property type="match status" value="1"/>
</dbReference>
<evidence type="ECO:0000256" key="1">
    <source>
        <dbReference type="ARBA" id="ARBA00004611"/>
    </source>
</evidence>
<evidence type="ECO:0000256" key="5">
    <source>
        <dbReference type="ARBA" id="ARBA00022846"/>
    </source>
</evidence>
<dbReference type="PROSITE" id="PS50096">
    <property type="entry name" value="IQ"/>
    <property type="match status" value="1"/>
</dbReference>
<dbReference type="Pfam" id="PF00612">
    <property type="entry name" value="IQ"/>
    <property type="match status" value="1"/>
</dbReference>
<dbReference type="PANTHER" id="PTHR14871:SF1">
    <property type="entry name" value="DYNEIN REGULATORY COMPLEX PROTEIN 9"/>
    <property type="match status" value="1"/>
</dbReference>
<evidence type="ECO:0000256" key="10">
    <source>
        <dbReference type="SAM" id="Coils"/>
    </source>
</evidence>
<protein>
    <recommendedName>
        <fullName evidence="3">Dynein regulatory complex protein 9</fullName>
    </recommendedName>
    <alternativeName>
        <fullName evidence="9">IQ domain-containing protein G</fullName>
    </alternativeName>
</protein>
<evidence type="ECO:0000256" key="8">
    <source>
        <dbReference type="ARBA" id="ARBA00023273"/>
    </source>
</evidence>
<reference evidence="11" key="2">
    <citation type="submission" date="2022-06" db="UniProtKB">
        <authorList>
            <consortium name="EnsemblMetazoa"/>
        </authorList>
    </citation>
    <scope>IDENTIFICATION</scope>
    <source>
        <strain evidence="11">p50T (Dazao)</strain>
    </source>
</reference>
<dbReference type="CDD" id="cd23766">
    <property type="entry name" value="IQCG"/>
    <property type="match status" value="1"/>
</dbReference>
<accession>A0A8R1WGV6</accession>
<dbReference type="EnsemblMetazoa" id="XM_004921743.3">
    <property type="protein sequence ID" value="XP_004921800.1"/>
    <property type="gene ID" value="LOC101739664"/>
</dbReference>
<reference evidence="12" key="1">
    <citation type="journal article" date="2008" name="Insect Biochem. Mol. Biol.">
        <title>The genome of a lepidopteran model insect, the silkworm Bombyx mori.</title>
        <authorList>
            <consortium name="International Silkworm Genome Consortium"/>
        </authorList>
    </citation>
    <scope>NUCLEOTIDE SEQUENCE [LARGE SCALE GENOMIC DNA]</scope>
    <source>
        <strain evidence="12">p50T</strain>
    </source>
</reference>
<evidence type="ECO:0000313" key="12">
    <source>
        <dbReference type="Proteomes" id="UP000005204"/>
    </source>
</evidence>
<dbReference type="KEGG" id="bmor:101739664"/>
<keyword evidence="4" id="KW-0963">Cytoplasm</keyword>
<evidence type="ECO:0000256" key="9">
    <source>
        <dbReference type="ARBA" id="ARBA00032183"/>
    </source>
</evidence>
<dbReference type="InterPro" id="IPR042618">
    <property type="entry name" value="IQCG"/>
</dbReference>
<organism evidence="11 12">
    <name type="scientific">Bombyx mori</name>
    <name type="common">Silk moth</name>
    <dbReference type="NCBI Taxonomy" id="7091"/>
    <lineage>
        <taxon>Eukaryota</taxon>
        <taxon>Metazoa</taxon>
        <taxon>Ecdysozoa</taxon>
        <taxon>Arthropoda</taxon>
        <taxon>Hexapoda</taxon>
        <taxon>Insecta</taxon>
        <taxon>Pterygota</taxon>
        <taxon>Neoptera</taxon>
        <taxon>Endopterygota</taxon>
        <taxon>Lepidoptera</taxon>
        <taxon>Glossata</taxon>
        <taxon>Ditrysia</taxon>
        <taxon>Bombycoidea</taxon>
        <taxon>Bombycidae</taxon>
        <taxon>Bombycinae</taxon>
        <taxon>Bombyx</taxon>
    </lineage>
</organism>
<dbReference type="OrthoDB" id="10254713at2759"/>
<evidence type="ECO:0000256" key="7">
    <source>
        <dbReference type="ARBA" id="ARBA00023212"/>
    </source>
</evidence>
<dbReference type="GO" id="GO:0005737">
    <property type="term" value="C:cytoplasm"/>
    <property type="evidence" value="ECO:0007669"/>
    <property type="project" value="TreeGrafter"/>
</dbReference>
<keyword evidence="12" id="KW-1185">Reference proteome</keyword>
<dbReference type="Proteomes" id="UP000005204">
    <property type="component" value="Unassembled WGS sequence"/>
</dbReference>
<name>A0A8R1WGV6_BOMMO</name>
<dbReference type="AlphaFoldDB" id="A0A8R1WGV6"/>
<dbReference type="GeneID" id="101739664"/>
<evidence type="ECO:0000256" key="6">
    <source>
        <dbReference type="ARBA" id="ARBA00023069"/>
    </source>
</evidence>
<dbReference type="GO" id="GO:0044782">
    <property type="term" value="P:cilium organization"/>
    <property type="evidence" value="ECO:0007669"/>
    <property type="project" value="TreeGrafter"/>
</dbReference>
<comment type="subcellular location">
    <subcellularLocation>
        <location evidence="1">Cytoplasm</location>
        <location evidence="1">Cytoskeleton</location>
        <location evidence="1">Flagellum axoneme</location>
    </subcellularLocation>
</comment>
<keyword evidence="7" id="KW-0206">Cytoskeleton</keyword>
<comment type="similarity">
    <text evidence="2">Belongs to the DRC9 family.</text>
</comment>
<feature type="coiled-coil region" evidence="10">
    <location>
        <begin position="286"/>
        <end position="334"/>
    </location>
</feature>
<keyword evidence="8" id="KW-0966">Cell projection</keyword>
<evidence type="ECO:0000256" key="4">
    <source>
        <dbReference type="ARBA" id="ARBA00022490"/>
    </source>
</evidence>